<proteinExistence type="predicted"/>
<dbReference type="EMBL" id="JASBWS010000165">
    <property type="protein sequence ID" value="KAJ9092830.1"/>
    <property type="molecule type" value="Genomic_DNA"/>
</dbReference>
<reference evidence="1" key="1">
    <citation type="submission" date="2023-04" db="EMBL/GenBank/DDBJ databases">
        <title>Draft Genome sequencing of Naganishia species isolated from polar environments using Oxford Nanopore Technology.</title>
        <authorList>
            <person name="Leo P."/>
            <person name="Venkateswaran K."/>
        </authorList>
    </citation>
    <scope>NUCLEOTIDE SEQUENCE</scope>
    <source>
        <strain evidence="1">MNA-CCFEE 5262</strain>
    </source>
</reference>
<protein>
    <submittedName>
        <fullName evidence="1">Methionine--tRNA ligase mes1</fullName>
    </submittedName>
</protein>
<keyword evidence="2" id="KW-1185">Reference proteome</keyword>
<keyword evidence="1" id="KW-0436">Ligase</keyword>
<gene>
    <name evidence="1" type="primary">MES1</name>
    <name evidence="1" type="ORF">QFC20_007258</name>
</gene>
<feature type="non-terminal residue" evidence="1">
    <location>
        <position position="163"/>
    </location>
</feature>
<accession>A0ACC2V0G0</accession>
<dbReference type="Proteomes" id="UP001230649">
    <property type="component" value="Unassembled WGS sequence"/>
</dbReference>
<comment type="caution">
    <text evidence="1">The sequence shown here is derived from an EMBL/GenBank/DDBJ whole genome shotgun (WGS) entry which is preliminary data.</text>
</comment>
<name>A0ACC2V0G0_9TREE</name>
<evidence type="ECO:0000313" key="2">
    <source>
        <dbReference type="Proteomes" id="UP001230649"/>
    </source>
</evidence>
<sequence length="163" mass="18555">MADPTTQKIRSTPDLLMRQPVTEAGTVLPLPGQRNVLITSALPYVNNVPHLGNIIGSTLSADVYARYTRSRNIPTLYICGTDEYGTATETKALEEGVTPRELCDKFHRLHKETYEWFEIGFDHFGRTSTDRQTELVQQIYRNIHKNGLFCQETSDQTFCVDEQ</sequence>
<evidence type="ECO:0000313" key="1">
    <source>
        <dbReference type="EMBL" id="KAJ9092830.1"/>
    </source>
</evidence>
<organism evidence="1 2">
    <name type="scientific">Naganishia adeliensis</name>
    <dbReference type="NCBI Taxonomy" id="92952"/>
    <lineage>
        <taxon>Eukaryota</taxon>
        <taxon>Fungi</taxon>
        <taxon>Dikarya</taxon>
        <taxon>Basidiomycota</taxon>
        <taxon>Agaricomycotina</taxon>
        <taxon>Tremellomycetes</taxon>
        <taxon>Filobasidiales</taxon>
        <taxon>Filobasidiaceae</taxon>
        <taxon>Naganishia</taxon>
    </lineage>
</organism>